<sequence length="1097" mass="120524">MSAAPGTDRSKLQYNPESVLLRCLVECRLVTPGQRQLRLDHGPFQYAADLSPDGLVTCANRVFASLTDFVAHCQREVATELGPAQLDPWASVRHLGTPLAELVTNCPPTARASPCLNSFFYPVLPESKAWQLYQSWRDHNHPPHLRMHTQQCTVSQALTQLLPASAKRLSAVARADGSSVPPGTDARPQLKHLSRSSIASRLSIPLPVPRASLNSDSAVPSAPLPLRSTPSEPRQSDTPPGTVRSGTSANSNPRARPSSIVLPAPRVGLDQVPIPVLTPADKPPPSTMSATPTASDEKARIVATSHSPQSPSAPDSLKANAVESPVPDSKAAQTGLGEQVDDSPSVEAHPDVIAHPQDEREADLKDDFKRPSKDESKDASKNDLKDDVENDPLVDTTADLEASVKSNPADSSEASQPDSGSLAQDGPQKACSQAESKNRGAPEPEVEYCDTVHSEIVADPNTVTSGFIMHATPDAWCDGFSAKEDFVYPDTQHRPLYFQCINSPRSYNCPRSLCPLRLATTQDVDLHMRARHGCTLSSTKVANTKIVRWNKPSAKTVIYRIFDQNRRPFPFHDLYGRRIDTPSYFTDHPELFAPADQDEHAPPNRSLRSAPKTGQPETPGSGHAAKRAKTNGTRASAMEHPPNCRTIAPSREYELVKQMMSFLLSSLFLLSLSLSHSLSLSLSFAPFFLSAFEKFDVSLPFMFTTDDQTWLAPDKLYLSSGCKARMQDRLNALARLEDALDASDVAAWPVLVGKGGSHHQTRLPIRLAVLKSRRQTQYNPYTLIECNRFDENVHVCPFRVQVDGGALLLMEFHSHMATTEIIGFLGGTYDAKNQLLTVSLAVPCAAMEEDAFQREQSVEMAPESGDRARHLIEKRGMTVVGWYHSHPAFCPNPSLRDIENQQSFQQFLTKDTDNEPFVGIIAAPYHRLQSESASEKHAREAATLGDIRCFWVDRSHATEFHGTAYGTPMHLDYEVLVQEQIDDHLFADLINLCNYYEVYASRADMSTAVVDGMSRLEKLRSCLIQRLPQTLSKSVRDDVASRLTSLLNMADTLAQFGDDRLPSAQPSETPMPQPKTEVVTDVGSTDTPPADKMEVVS</sequence>
<feature type="compositionally biased region" description="Polar residues" evidence="1">
    <location>
        <begin position="228"/>
        <end position="253"/>
    </location>
</feature>
<dbReference type="PROSITE" id="PS50249">
    <property type="entry name" value="MPN"/>
    <property type="match status" value="1"/>
</dbReference>
<dbReference type="EMBL" id="CH991553">
    <property type="protein sequence ID" value="EDQ88779.1"/>
    <property type="molecule type" value="Genomic_DNA"/>
</dbReference>
<dbReference type="Gene3D" id="3.40.140.10">
    <property type="entry name" value="Cytidine Deaminase, domain 2"/>
    <property type="match status" value="1"/>
</dbReference>
<evidence type="ECO:0000259" key="2">
    <source>
        <dbReference type="PROSITE" id="PS50249"/>
    </source>
</evidence>
<feature type="region of interest" description="Disordered" evidence="1">
    <location>
        <begin position="173"/>
        <end position="194"/>
    </location>
</feature>
<feature type="compositionally biased region" description="Polar residues" evidence="1">
    <location>
        <begin position="304"/>
        <end position="313"/>
    </location>
</feature>
<feature type="compositionally biased region" description="Basic and acidic residues" evidence="1">
    <location>
        <begin position="348"/>
        <end position="387"/>
    </location>
</feature>
<name>A9V1B6_MONBE</name>
<dbReference type="InterPro" id="IPR013087">
    <property type="entry name" value="Znf_C2H2_type"/>
</dbReference>
<dbReference type="InterPro" id="IPR037518">
    <property type="entry name" value="MPN"/>
</dbReference>
<dbReference type="GO" id="GO:0070531">
    <property type="term" value="C:BRCA1-A complex"/>
    <property type="evidence" value="ECO:0000318"/>
    <property type="project" value="GO_Central"/>
</dbReference>
<dbReference type="InterPro" id="IPR000555">
    <property type="entry name" value="JAMM/MPN+_dom"/>
</dbReference>
<dbReference type="GeneID" id="5891752"/>
<dbReference type="GO" id="GO:0006302">
    <property type="term" value="P:double-strand break repair"/>
    <property type="evidence" value="ECO:0000318"/>
    <property type="project" value="GO_Central"/>
</dbReference>
<dbReference type="SUPFAM" id="SSF102712">
    <property type="entry name" value="JAB1/MPN domain"/>
    <property type="match status" value="1"/>
</dbReference>
<dbReference type="AlphaFoldDB" id="A9V1B6"/>
<feature type="region of interest" description="Disordered" evidence="1">
    <location>
        <begin position="1057"/>
        <end position="1097"/>
    </location>
</feature>
<dbReference type="KEGG" id="mbr:MONBRDRAFT_26083"/>
<dbReference type="GO" id="GO:0031593">
    <property type="term" value="F:polyubiquitin modification-dependent protein binding"/>
    <property type="evidence" value="ECO:0000318"/>
    <property type="project" value="GO_Central"/>
</dbReference>
<dbReference type="InterPro" id="IPR050242">
    <property type="entry name" value="JAMM_MPN+_peptidase_M67A"/>
</dbReference>
<dbReference type="STRING" id="81824.A9V1B6"/>
<protein>
    <recommendedName>
        <fullName evidence="2">MPN domain-containing protein</fullName>
    </recommendedName>
</protein>
<dbReference type="eggNOG" id="KOG1555">
    <property type="taxonomic scope" value="Eukaryota"/>
</dbReference>
<dbReference type="InParanoid" id="A9V1B6"/>
<dbReference type="PANTHER" id="PTHR10410">
    <property type="entry name" value="EUKARYOTIC TRANSLATION INITIATION FACTOR 3 -RELATED"/>
    <property type="match status" value="1"/>
</dbReference>
<dbReference type="Proteomes" id="UP000001357">
    <property type="component" value="Unassembled WGS sequence"/>
</dbReference>
<gene>
    <name evidence="3" type="ORF">MONBRDRAFT_26083</name>
</gene>
<organism evidence="3 4">
    <name type="scientific">Monosiga brevicollis</name>
    <name type="common">Choanoflagellate</name>
    <dbReference type="NCBI Taxonomy" id="81824"/>
    <lineage>
        <taxon>Eukaryota</taxon>
        <taxon>Choanoflagellata</taxon>
        <taxon>Craspedida</taxon>
        <taxon>Salpingoecidae</taxon>
        <taxon>Monosiga</taxon>
    </lineage>
</organism>
<dbReference type="GO" id="GO:0070552">
    <property type="term" value="C:BRISC complex"/>
    <property type="evidence" value="ECO:0000318"/>
    <property type="project" value="GO_Central"/>
</dbReference>
<feature type="region of interest" description="Disordered" evidence="1">
    <location>
        <begin position="211"/>
        <end position="447"/>
    </location>
</feature>
<dbReference type="CDD" id="cd08067">
    <property type="entry name" value="MPN_2A_DUB"/>
    <property type="match status" value="1"/>
</dbReference>
<evidence type="ECO:0000313" key="3">
    <source>
        <dbReference type="EMBL" id="EDQ88779.1"/>
    </source>
</evidence>
<dbReference type="PROSITE" id="PS00028">
    <property type="entry name" value="ZINC_FINGER_C2H2_1"/>
    <property type="match status" value="1"/>
</dbReference>
<reference evidence="3 4" key="1">
    <citation type="journal article" date="2008" name="Nature">
        <title>The genome of the choanoflagellate Monosiga brevicollis and the origin of metazoans.</title>
        <authorList>
            <consortium name="JGI Sequencing"/>
            <person name="King N."/>
            <person name="Westbrook M.J."/>
            <person name="Young S.L."/>
            <person name="Kuo A."/>
            <person name="Abedin M."/>
            <person name="Chapman J."/>
            <person name="Fairclough S."/>
            <person name="Hellsten U."/>
            <person name="Isogai Y."/>
            <person name="Letunic I."/>
            <person name="Marr M."/>
            <person name="Pincus D."/>
            <person name="Putnam N."/>
            <person name="Rokas A."/>
            <person name="Wright K.J."/>
            <person name="Zuzow R."/>
            <person name="Dirks W."/>
            <person name="Good M."/>
            <person name="Goodstein D."/>
            <person name="Lemons D."/>
            <person name="Li W."/>
            <person name="Lyons J.B."/>
            <person name="Morris A."/>
            <person name="Nichols S."/>
            <person name="Richter D.J."/>
            <person name="Salamov A."/>
            <person name="Bork P."/>
            <person name="Lim W.A."/>
            <person name="Manning G."/>
            <person name="Miller W.T."/>
            <person name="McGinnis W."/>
            <person name="Shapiro H."/>
            <person name="Tjian R."/>
            <person name="Grigoriev I.V."/>
            <person name="Rokhsar D."/>
        </authorList>
    </citation>
    <scope>NUCLEOTIDE SEQUENCE [LARGE SCALE GENOMIC DNA]</scope>
    <source>
        <strain evidence="4">MX1 / ATCC 50154</strain>
    </source>
</reference>
<evidence type="ECO:0000313" key="4">
    <source>
        <dbReference type="Proteomes" id="UP000001357"/>
    </source>
</evidence>
<feature type="compositionally biased region" description="Polar residues" evidence="1">
    <location>
        <begin position="404"/>
        <end position="422"/>
    </location>
</feature>
<feature type="region of interest" description="Disordered" evidence="1">
    <location>
        <begin position="593"/>
        <end position="644"/>
    </location>
</feature>
<evidence type="ECO:0000256" key="1">
    <source>
        <dbReference type="SAM" id="MobiDB-lite"/>
    </source>
</evidence>
<proteinExistence type="predicted"/>
<dbReference type="GO" id="GO:0008237">
    <property type="term" value="F:metallopeptidase activity"/>
    <property type="evidence" value="ECO:0000318"/>
    <property type="project" value="GO_Central"/>
</dbReference>
<accession>A9V1B6</accession>
<dbReference type="Pfam" id="PF01398">
    <property type="entry name" value="JAB"/>
    <property type="match status" value="1"/>
</dbReference>
<keyword evidence="4" id="KW-1185">Reference proteome</keyword>
<feature type="domain" description="MPN" evidence="2">
    <location>
        <begin position="800"/>
        <end position="934"/>
    </location>
</feature>
<dbReference type="RefSeq" id="XP_001746392.1">
    <property type="nucleotide sequence ID" value="XM_001746340.1"/>
</dbReference>